<dbReference type="InterPro" id="IPR020846">
    <property type="entry name" value="MFS_dom"/>
</dbReference>
<feature type="transmembrane region" description="Helical" evidence="3">
    <location>
        <begin position="64"/>
        <end position="85"/>
    </location>
</feature>
<dbReference type="InterPro" id="IPR011701">
    <property type="entry name" value="MFS"/>
</dbReference>
<proteinExistence type="inferred from homology"/>
<keyword evidence="3" id="KW-0472">Membrane</keyword>
<evidence type="ECO:0000256" key="1">
    <source>
        <dbReference type="ARBA" id="ARBA00004141"/>
    </source>
</evidence>
<comment type="caution">
    <text evidence="5">The sequence shown here is derived from an EMBL/GenBank/DDBJ whole genome shotgun (WGS) entry which is preliminary data.</text>
</comment>
<dbReference type="PROSITE" id="PS50850">
    <property type="entry name" value="MFS"/>
    <property type="match status" value="1"/>
</dbReference>
<dbReference type="PANTHER" id="PTHR11360:SF287">
    <property type="entry name" value="MFS MONOCARBOXYLATE TRANSPORTER"/>
    <property type="match status" value="1"/>
</dbReference>
<feature type="transmembrane region" description="Helical" evidence="3">
    <location>
        <begin position="128"/>
        <end position="148"/>
    </location>
</feature>
<evidence type="ECO:0000313" key="6">
    <source>
        <dbReference type="Proteomes" id="UP001172684"/>
    </source>
</evidence>
<dbReference type="Proteomes" id="UP001172684">
    <property type="component" value="Unassembled WGS sequence"/>
</dbReference>
<accession>A0ABQ9NKV1</accession>
<protein>
    <recommendedName>
        <fullName evidence="4">Major facilitator superfamily (MFS) profile domain-containing protein</fullName>
    </recommendedName>
</protein>
<evidence type="ECO:0000313" key="5">
    <source>
        <dbReference type="EMBL" id="KAJ9658725.1"/>
    </source>
</evidence>
<dbReference type="EMBL" id="JAPDRL010000084">
    <property type="protein sequence ID" value="KAJ9658725.1"/>
    <property type="molecule type" value="Genomic_DNA"/>
</dbReference>
<reference evidence="5" key="1">
    <citation type="submission" date="2022-10" db="EMBL/GenBank/DDBJ databases">
        <title>Culturing micro-colonial fungi from biological soil crusts in the Mojave desert and describing Neophaeococcomyces mojavensis, and introducing the new genera and species Taxawa tesnikishii.</title>
        <authorList>
            <person name="Kurbessoian T."/>
            <person name="Stajich J.E."/>
        </authorList>
    </citation>
    <scope>NUCLEOTIDE SEQUENCE</scope>
    <source>
        <strain evidence="5">TK_1</strain>
    </source>
</reference>
<sequence>MVRKDYTAMFTRRNRQEKEEVQPVEIVLVGPTLPLLRSRKVKVDAVRRPADLQIDFKVLKKPTFLILAFSSLFQGLVFYLPGIYLPSFAADLGINPTRGALLLSLLNLTQIVGQVAIGHVSDYLDVHILLAISTLGSAIVVFTLWLLAQGCAPLAAFSLLYGLFAGGYSVLYPRFVTTLTDGSATGLWLYGIFGFERGLGNVLAGPISGLLILSGLLQNAEAVTAAYKPLMLFVGLAFVVSSFGGIGSALKSRR</sequence>
<evidence type="ECO:0000256" key="3">
    <source>
        <dbReference type="SAM" id="Phobius"/>
    </source>
</evidence>
<evidence type="ECO:0000256" key="2">
    <source>
        <dbReference type="ARBA" id="ARBA00006727"/>
    </source>
</evidence>
<feature type="transmembrane region" description="Helical" evidence="3">
    <location>
        <begin position="187"/>
        <end position="217"/>
    </location>
</feature>
<dbReference type="Gene3D" id="1.20.1250.20">
    <property type="entry name" value="MFS general substrate transporter like domains"/>
    <property type="match status" value="1"/>
</dbReference>
<dbReference type="InterPro" id="IPR050327">
    <property type="entry name" value="Proton-linked_MCT"/>
</dbReference>
<feature type="transmembrane region" description="Helical" evidence="3">
    <location>
        <begin position="229"/>
        <end position="250"/>
    </location>
</feature>
<feature type="domain" description="Major facilitator superfamily (MFS) profile" evidence="4">
    <location>
        <begin position="63"/>
        <end position="254"/>
    </location>
</feature>
<dbReference type="InterPro" id="IPR036259">
    <property type="entry name" value="MFS_trans_sf"/>
</dbReference>
<dbReference type="PANTHER" id="PTHR11360">
    <property type="entry name" value="MONOCARBOXYLATE TRANSPORTER"/>
    <property type="match status" value="1"/>
</dbReference>
<keyword evidence="3" id="KW-0812">Transmembrane</keyword>
<feature type="transmembrane region" description="Helical" evidence="3">
    <location>
        <begin position="154"/>
        <end position="175"/>
    </location>
</feature>
<dbReference type="Pfam" id="PF07690">
    <property type="entry name" value="MFS_1"/>
    <property type="match status" value="1"/>
</dbReference>
<keyword evidence="3" id="KW-1133">Transmembrane helix</keyword>
<keyword evidence="6" id="KW-1185">Reference proteome</keyword>
<dbReference type="SUPFAM" id="SSF103473">
    <property type="entry name" value="MFS general substrate transporter"/>
    <property type="match status" value="1"/>
</dbReference>
<gene>
    <name evidence="5" type="ORF">H2201_007690</name>
</gene>
<evidence type="ECO:0000259" key="4">
    <source>
        <dbReference type="PROSITE" id="PS50850"/>
    </source>
</evidence>
<name>A0ABQ9NKV1_9PEZI</name>
<organism evidence="5 6">
    <name type="scientific">Coniosporium apollinis</name>
    <dbReference type="NCBI Taxonomy" id="61459"/>
    <lineage>
        <taxon>Eukaryota</taxon>
        <taxon>Fungi</taxon>
        <taxon>Dikarya</taxon>
        <taxon>Ascomycota</taxon>
        <taxon>Pezizomycotina</taxon>
        <taxon>Dothideomycetes</taxon>
        <taxon>Dothideomycetes incertae sedis</taxon>
        <taxon>Coniosporium</taxon>
    </lineage>
</organism>
<comment type="similarity">
    <text evidence="2">Belongs to the major facilitator superfamily. Monocarboxylate porter (TC 2.A.1.13) family.</text>
</comment>
<comment type="subcellular location">
    <subcellularLocation>
        <location evidence="1">Membrane</location>
        <topology evidence="1">Multi-pass membrane protein</topology>
    </subcellularLocation>
</comment>